<accession>A0ABT1JFJ7</accession>
<proteinExistence type="predicted"/>
<dbReference type="InterPro" id="IPR036514">
    <property type="entry name" value="SGNH_hydro_sf"/>
</dbReference>
<dbReference type="PANTHER" id="PTHR30383">
    <property type="entry name" value="THIOESTERASE 1/PROTEASE 1/LYSOPHOSPHOLIPASE L1"/>
    <property type="match status" value="1"/>
</dbReference>
<keyword evidence="3" id="KW-1185">Reference proteome</keyword>
<dbReference type="EMBL" id="AUBJ02000001">
    <property type="protein sequence ID" value="MCP2331188.1"/>
    <property type="molecule type" value="Genomic_DNA"/>
</dbReference>
<reference evidence="2 3" key="2">
    <citation type="submission" date="2022-06" db="EMBL/GenBank/DDBJ databases">
        <title>Genomic Encyclopedia of Type Strains, Phase I: the one thousand microbial genomes (KMG-I) project.</title>
        <authorList>
            <person name="Kyrpides N."/>
        </authorList>
    </citation>
    <scope>NUCLEOTIDE SEQUENCE [LARGE SCALE GENOMIC DNA]</scope>
    <source>
        <strain evidence="2 3">DSM 43889</strain>
    </source>
</reference>
<dbReference type="CDD" id="cd00229">
    <property type="entry name" value="SGNH_hydrolase"/>
    <property type="match status" value="1"/>
</dbReference>
<dbReference type="Pfam" id="PF13472">
    <property type="entry name" value="Lipase_GDSL_2"/>
    <property type="match status" value="1"/>
</dbReference>
<dbReference type="Proteomes" id="UP000791080">
    <property type="component" value="Unassembled WGS sequence"/>
</dbReference>
<name>A0ABT1JFJ7_ACTCY</name>
<reference evidence="2 3" key="1">
    <citation type="submission" date="2013-07" db="EMBL/GenBank/DDBJ databases">
        <authorList>
            <consortium name="DOE Joint Genome Institute"/>
            <person name="Reeve W."/>
            <person name="Huntemann M."/>
            <person name="Han J."/>
            <person name="Chen A."/>
            <person name="Kyrpides N."/>
            <person name="Mavromatis K."/>
            <person name="Markowitz V."/>
            <person name="Palaniappan K."/>
            <person name="Ivanova N."/>
            <person name="Schaumberg A."/>
            <person name="Pati A."/>
            <person name="Liolios K."/>
            <person name="Nordberg H.P."/>
            <person name="Cantor M.N."/>
            <person name="Hua S.X."/>
            <person name="Woyke T."/>
        </authorList>
    </citation>
    <scope>NUCLEOTIDE SEQUENCE [LARGE SCALE GENOMIC DNA]</scope>
    <source>
        <strain evidence="2 3">DSM 43889</strain>
    </source>
</reference>
<organism evidence="2 3">
    <name type="scientific">Actinoalloteichus caeruleus DSM 43889</name>
    <dbReference type="NCBI Taxonomy" id="1120930"/>
    <lineage>
        <taxon>Bacteria</taxon>
        <taxon>Bacillati</taxon>
        <taxon>Actinomycetota</taxon>
        <taxon>Actinomycetes</taxon>
        <taxon>Pseudonocardiales</taxon>
        <taxon>Pseudonocardiaceae</taxon>
        <taxon>Actinoalloteichus</taxon>
        <taxon>Actinoalloteichus cyanogriseus</taxon>
    </lineage>
</organism>
<dbReference type="InterPro" id="IPR051532">
    <property type="entry name" value="Ester_Hydrolysis_Enzymes"/>
</dbReference>
<comment type="caution">
    <text evidence="2">The sequence shown here is derived from an EMBL/GenBank/DDBJ whole genome shotgun (WGS) entry which is preliminary data.</text>
</comment>
<evidence type="ECO:0000313" key="2">
    <source>
        <dbReference type="EMBL" id="MCP2331188.1"/>
    </source>
</evidence>
<protein>
    <submittedName>
        <fullName evidence="2">Lysophospholipase L1</fullName>
    </submittedName>
</protein>
<dbReference type="SUPFAM" id="SSF52266">
    <property type="entry name" value="SGNH hydrolase"/>
    <property type="match status" value="1"/>
</dbReference>
<feature type="domain" description="SGNH hydrolase-type esterase" evidence="1">
    <location>
        <begin position="187"/>
        <end position="330"/>
    </location>
</feature>
<dbReference type="Gene3D" id="3.40.50.1110">
    <property type="entry name" value="SGNH hydrolase"/>
    <property type="match status" value="1"/>
</dbReference>
<dbReference type="InterPro" id="IPR013830">
    <property type="entry name" value="SGNH_hydro"/>
</dbReference>
<evidence type="ECO:0000313" key="3">
    <source>
        <dbReference type="Proteomes" id="UP000791080"/>
    </source>
</evidence>
<evidence type="ECO:0000259" key="1">
    <source>
        <dbReference type="Pfam" id="PF13472"/>
    </source>
</evidence>
<gene>
    <name evidence="2" type="ORF">G443_001458</name>
</gene>
<sequence length="342" mass="36775">MNGPSLRRWSLDRDEAPARAVNVVTVGSSTMEGHTGVTPTHQPVAVAGFPGMLAAHLPWQNGIYYPSASWAHGWATGGPATTTPTDLGQRAMRLGSEAWIERVMPRCEAVSVLFMTGEGGGRFRVVIDGHSHTVSQPDPSAPPRTATGRWVSPRLQLGDHRVRIQALSGHAVVVAGAFRHDQWAGAGVRVYSGGLSGSATDRWISGADVERHLTRVRTLDPGLLIVAMGSNDWRYGHSADTFAANLRTIISQHRAVTDASVLLLAPHCRLDMPGPGWLAYCEAMADVAAETGCDHLDLQHEFPASVAEDDSRRPLIAPDRVHLTPRGHARLGRLVADHLRAA</sequence>